<dbReference type="HOGENOM" id="CLU_011276_9_4_4"/>
<comment type="similarity">
    <text evidence="2 9">Belongs to the uroporphyrinogen-III synthase family.</text>
</comment>
<dbReference type="InterPro" id="IPR039793">
    <property type="entry name" value="UROS/Hem4"/>
</dbReference>
<evidence type="ECO:0000256" key="1">
    <source>
        <dbReference type="ARBA" id="ARBA00004772"/>
    </source>
</evidence>
<dbReference type="RefSeq" id="WP_011830577.1">
    <property type="nucleotide sequence ID" value="NC_008825.1"/>
</dbReference>
<dbReference type="EC" id="4.2.1.75" evidence="3 9"/>
<evidence type="ECO:0000256" key="4">
    <source>
        <dbReference type="ARBA" id="ARBA00023239"/>
    </source>
</evidence>
<dbReference type="EMBL" id="CP000555">
    <property type="protein sequence ID" value="ABM95954.1"/>
    <property type="molecule type" value="Genomic_DNA"/>
</dbReference>
<keyword evidence="5 9" id="KW-0627">Porphyrin biosynthesis</keyword>
<evidence type="ECO:0000256" key="9">
    <source>
        <dbReference type="RuleBase" id="RU366031"/>
    </source>
</evidence>
<sequence>MRVLVTRPEEQAREWVARLTERGVAAAALPLIAIEAPADPAPVRLAWQTLPQRSLLVFVSPNAVTQFFSQRPAGCEWQATLRFGSPGPGTSAALRAAGVAPGAIVEPPPDAGRFDSEALWAVLGPQGPWQGRSVLIVRGSVDGEAQGQGREWLSQVLRDAGASIDLVAAYRRAPPRLDAAGQALWAAALAAPVEHVWLFSSSEAIDQLDALAAAAGTAPDWRTAQALATHPRIAQRARRAGFGRVIEAPPTLEAVVAAIGVSRSDGERPIESLAP</sequence>
<comment type="function">
    <text evidence="6 9">Catalyzes cyclization of the linear tetrapyrrole, hydroxymethylbilane, to the macrocyclic uroporphyrinogen III.</text>
</comment>
<evidence type="ECO:0000256" key="8">
    <source>
        <dbReference type="ARBA" id="ARBA00048617"/>
    </source>
</evidence>
<dbReference type="InterPro" id="IPR036108">
    <property type="entry name" value="4pyrrol_syn_uPrphyn_synt_sf"/>
</dbReference>
<evidence type="ECO:0000313" key="11">
    <source>
        <dbReference type="EMBL" id="ABM95954.1"/>
    </source>
</evidence>
<accession>A2SK65</accession>
<name>A2SK65_METPP</name>
<dbReference type="eggNOG" id="COG1587">
    <property type="taxonomic scope" value="Bacteria"/>
</dbReference>
<comment type="pathway">
    <text evidence="1 9">Porphyrin-containing compound metabolism; protoporphyrin-IX biosynthesis; coproporphyrinogen-III from 5-aminolevulinate: step 3/4.</text>
</comment>
<dbReference type="CDD" id="cd06578">
    <property type="entry name" value="HemD"/>
    <property type="match status" value="1"/>
</dbReference>
<feature type="domain" description="Tetrapyrrole biosynthesis uroporphyrinogen III synthase" evidence="10">
    <location>
        <begin position="14"/>
        <end position="256"/>
    </location>
</feature>
<dbReference type="Proteomes" id="UP000000366">
    <property type="component" value="Chromosome"/>
</dbReference>
<dbReference type="GO" id="GO:0006782">
    <property type="term" value="P:protoporphyrinogen IX biosynthetic process"/>
    <property type="evidence" value="ECO:0007669"/>
    <property type="project" value="UniProtKB-UniRule"/>
</dbReference>
<keyword evidence="12" id="KW-1185">Reference proteome</keyword>
<gene>
    <name evidence="11" type="ordered locus">Mpe_A3001</name>
</gene>
<keyword evidence="4 9" id="KW-0456">Lyase</keyword>
<evidence type="ECO:0000256" key="5">
    <source>
        <dbReference type="ARBA" id="ARBA00023244"/>
    </source>
</evidence>
<dbReference type="Gene3D" id="3.40.50.10090">
    <property type="match status" value="2"/>
</dbReference>
<dbReference type="PANTHER" id="PTHR38042">
    <property type="entry name" value="UROPORPHYRINOGEN-III SYNTHASE, CHLOROPLASTIC"/>
    <property type="match status" value="1"/>
</dbReference>
<proteinExistence type="inferred from homology"/>
<dbReference type="InterPro" id="IPR003754">
    <property type="entry name" value="4pyrrol_synth_uPrphyn_synth"/>
</dbReference>
<dbReference type="STRING" id="420662.Mpe_A3001"/>
<dbReference type="PANTHER" id="PTHR38042:SF1">
    <property type="entry name" value="UROPORPHYRINOGEN-III SYNTHASE, CHLOROPLASTIC"/>
    <property type="match status" value="1"/>
</dbReference>
<dbReference type="AlphaFoldDB" id="A2SK65"/>
<evidence type="ECO:0000256" key="2">
    <source>
        <dbReference type="ARBA" id="ARBA00008133"/>
    </source>
</evidence>
<dbReference type="GO" id="GO:0004852">
    <property type="term" value="F:uroporphyrinogen-III synthase activity"/>
    <property type="evidence" value="ECO:0007669"/>
    <property type="project" value="UniProtKB-UniRule"/>
</dbReference>
<reference evidence="11 12" key="1">
    <citation type="journal article" date="2007" name="J. Bacteriol.">
        <title>Whole-genome analysis of the methyl tert-butyl ether-degrading beta-proteobacterium Methylibium petroleiphilum PM1.</title>
        <authorList>
            <person name="Kane S.R."/>
            <person name="Chakicherla A.Y."/>
            <person name="Chain P.S.G."/>
            <person name="Schmidt R."/>
            <person name="Shin M.W."/>
            <person name="Legler T.C."/>
            <person name="Scow K.M."/>
            <person name="Larimer F.W."/>
            <person name="Lucas S.M."/>
            <person name="Richardson P.M."/>
            <person name="Hristova K.R."/>
        </authorList>
    </citation>
    <scope>NUCLEOTIDE SEQUENCE [LARGE SCALE GENOMIC DNA]</scope>
    <source>
        <strain evidence="12">ATCC BAA-1232 / LMG 22953 / PM1</strain>
    </source>
</reference>
<protein>
    <recommendedName>
        <fullName evidence="7 9">Uroporphyrinogen-III synthase</fullName>
        <ecNumber evidence="3 9">4.2.1.75</ecNumber>
    </recommendedName>
</protein>
<organism evidence="11 12">
    <name type="scientific">Methylibium petroleiphilum (strain ATCC BAA-1232 / LMG 22953 / PM1)</name>
    <dbReference type="NCBI Taxonomy" id="420662"/>
    <lineage>
        <taxon>Bacteria</taxon>
        <taxon>Pseudomonadati</taxon>
        <taxon>Pseudomonadota</taxon>
        <taxon>Betaproteobacteria</taxon>
        <taxon>Burkholderiales</taxon>
        <taxon>Sphaerotilaceae</taxon>
        <taxon>Methylibium</taxon>
    </lineage>
</organism>
<comment type="catalytic activity">
    <reaction evidence="8 9">
        <text>hydroxymethylbilane = uroporphyrinogen III + H2O</text>
        <dbReference type="Rhea" id="RHEA:18965"/>
        <dbReference type="ChEBI" id="CHEBI:15377"/>
        <dbReference type="ChEBI" id="CHEBI:57308"/>
        <dbReference type="ChEBI" id="CHEBI:57845"/>
        <dbReference type="EC" id="4.2.1.75"/>
    </reaction>
</comment>
<evidence type="ECO:0000313" key="12">
    <source>
        <dbReference type="Proteomes" id="UP000000366"/>
    </source>
</evidence>
<dbReference type="GO" id="GO:0006780">
    <property type="term" value="P:uroporphyrinogen III biosynthetic process"/>
    <property type="evidence" value="ECO:0007669"/>
    <property type="project" value="UniProtKB-UniRule"/>
</dbReference>
<evidence type="ECO:0000256" key="7">
    <source>
        <dbReference type="ARBA" id="ARBA00040167"/>
    </source>
</evidence>
<dbReference type="KEGG" id="mpt:Mpe_A3001"/>
<evidence type="ECO:0000259" key="10">
    <source>
        <dbReference type="Pfam" id="PF02602"/>
    </source>
</evidence>
<evidence type="ECO:0000256" key="6">
    <source>
        <dbReference type="ARBA" id="ARBA00037589"/>
    </source>
</evidence>
<evidence type="ECO:0000256" key="3">
    <source>
        <dbReference type="ARBA" id="ARBA00013109"/>
    </source>
</evidence>
<dbReference type="SUPFAM" id="SSF69618">
    <property type="entry name" value="HemD-like"/>
    <property type="match status" value="1"/>
</dbReference>
<dbReference type="Pfam" id="PF02602">
    <property type="entry name" value="HEM4"/>
    <property type="match status" value="1"/>
</dbReference>